<dbReference type="EC" id="3.6.4.12" evidence="1"/>
<sequence>MSRHPRDRALAWRCEEETIREAFKRKKLSAYIIWDPSESAVVRRGKIRWTSYQHTTVDWGLKASSAAGFTAAVVKDEESFEFVIEAGALILAGNGVCCIDEFDKIDSKEQVAIHELMEQQTISITKAGVKATLNARVSILAASNPVGGRY</sequence>
<dbReference type="GO" id="GO:0005634">
    <property type="term" value="C:nucleus"/>
    <property type="evidence" value="ECO:0007669"/>
    <property type="project" value="TreeGrafter"/>
</dbReference>
<proteinExistence type="inferred from homology"/>
<dbReference type="Gene3D" id="3.40.50.300">
    <property type="entry name" value="P-loop containing nucleotide triphosphate hydrolases"/>
    <property type="match status" value="1"/>
</dbReference>
<dbReference type="GO" id="GO:0042555">
    <property type="term" value="C:MCM complex"/>
    <property type="evidence" value="ECO:0007669"/>
    <property type="project" value="TreeGrafter"/>
</dbReference>
<dbReference type="InterPro" id="IPR018525">
    <property type="entry name" value="MCM_CS"/>
</dbReference>
<dbReference type="PANTHER" id="PTHR11630">
    <property type="entry name" value="DNA REPLICATION LICENSING FACTOR MCM FAMILY MEMBER"/>
    <property type="match status" value="1"/>
</dbReference>
<evidence type="ECO:0000313" key="7">
    <source>
        <dbReference type="Proteomes" id="UP000054495"/>
    </source>
</evidence>
<evidence type="ECO:0000259" key="5">
    <source>
        <dbReference type="PROSITE" id="PS50051"/>
    </source>
</evidence>
<keyword evidence="3 4" id="KW-0067">ATP-binding</keyword>
<evidence type="ECO:0000256" key="2">
    <source>
        <dbReference type="ARBA" id="ARBA00022741"/>
    </source>
</evidence>
<evidence type="ECO:0000256" key="4">
    <source>
        <dbReference type="RuleBase" id="RU004070"/>
    </source>
</evidence>
<dbReference type="PANTHER" id="PTHR11630:SF43">
    <property type="entry name" value="DNA REPLICATION LICENSING FACTOR MCM6"/>
    <property type="match status" value="1"/>
</dbReference>
<dbReference type="PROSITE" id="PS00847">
    <property type="entry name" value="MCM_1"/>
    <property type="match status" value="1"/>
</dbReference>
<name>A0A0D6L7T1_9BILA</name>
<reference evidence="6 7" key="1">
    <citation type="submission" date="2013-05" db="EMBL/GenBank/DDBJ databases">
        <title>Draft genome of the parasitic nematode Anyclostoma ceylanicum.</title>
        <authorList>
            <person name="Mitreva M."/>
        </authorList>
    </citation>
    <scope>NUCLEOTIDE SEQUENCE [LARGE SCALE GENOMIC DNA]</scope>
</reference>
<dbReference type="InterPro" id="IPR027417">
    <property type="entry name" value="P-loop_NTPase"/>
</dbReference>
<evidence type="ECO:0000256" key="1">
    <source>
        <dbReference type="ARBA" id="ARBA00012551"/>
    </source>
</evidence>
<gene>
    <name evidence="6" type="ORF">ANCCEY_13308</name>
</gene>
<dbReference type="InterPro" id="IPR001208">
    <property type="entry name" value="MCM_dom"/>
</dbReference>
<dbReference type="GO" id="GO:1902969">
    <property type="term" value="P:mitotic DNA replication"/>
    <property type="evidence" value="ECO:0007669"/>
    <property type="project" value="TreeGrafter"/>
</dbReference>
<dbReference type="SMART" id="SM00350">
    <property type="entry name" value="MCM"/>
    <property type="match status" value="1"/>
</dbReference>
<dbReference type="EMBL" id="KE125630">
    <property type="protein sequence ID" value="EPB67604.1"/>
    <property type="molecule type" value="Genomic_DNA"/>
</dbReference>
<dbReference type="GO" id="GO:0000727">
    <property type="term" value="P:double-strand break repair via break-induced replication"/>
    <property type="evidence" value="ECO:0007669"/>
    <property type="project" value="TreeGrafter"/>
</dbReference>
<organism evidence="6 7">
    <name type="scientific">Ancylostoma ceylanicum</name>
    <dbReference type="NCBI Taxonomy" id="53326"/>
    <lineage>
        <taxon>Eukaryota</taxon>
        <taxon>Metazoa</taxon>
        <taxon>Ecdysozoa</taxon>
        <taxon>Nematoda</taxon>
        <taxon>Chromadorea</taxon>
        <taxon>Rhabditida</taxon>
        <taxon>Rhabditina</taxon>
        <taxon>Rhabditomorpha</taxon>
        <taxon>Strongyloidea</taxon>
        <taxon>Ancylostomatidae</taxon>
        <taxon>Ancylostomatinae</taxon>
        <taxon>Ancylostoma</taxon>
    </lineage>
</organism>
<keyword evidence="2 4" id="KW-0547">Nucleotide-binding</keyword>
<dbReference type="AlphaFoldDB" id="A0A0D6L7T1"/>
<keyword evidence="7" id="KW-1185">Reference proteome</keyword>
<evidence type="ECO:0000313" key="6">
    <source>
        <dbReference type="EMBL" id="EPB67604.1"/>
    </source>
</evidence>
<dbReference type="InterPro" id="IPR031327">
    <property type="entry name" value="MCM"/>
</dbReference>
<dbReference type="PRINTS" id="PR01657">
    <property type="entry name" value="MCMFAMILY"/>
</dbReference>
<evidence type="ECO:0000256" key="3">
    <source>
        <dbReference type="ARBA" id="ARBA00022840"/>
    </source>
</evidence>
<dbReference type="SUPFAM" id="SSF52540">
    <property type="entry name" value="P-loop containing nucleoside triphosphate hydrolases"/>
    <property type="match status" value="1"/>
</dbReference>
<dbReference type="Pfam" id="PF00493">
    <property type="entry name" value="MCM"/>
    <property type="match status" value="1"/>
</dbReference>
<dbReference type="GO" id="GO:1990518">
    <property type="term" value="F:single-stranded 3'-5' DNA helicase activity"/>
    <property type="evidence" value="ECO:0007669"/>
    <property type="project" value="TreeGrafter"/>
</dbReference>
<dbReference type="PROSITE" id="PS50051">
    <property type="entry name" value="MCM_2"/>
    <property type="match status" value="1"/>
</dbReference>
<keyword evidence="4" id="KW-0238">DNA-binding</keyword>
<accession>A0A0D6L7T1</accession>
<comment type="similarity">
    <text evidence="4">Belongs to the MCM family.</text>
</comment>
<dbReference type="GO" id="GO:0005524">
    <property type="term" value="F:ATP binding"/>
    <property type="evidence" value="ECO:0007669"/>
    <property type="project" value="UniProtKB-KW"/>
</dbReference>
<protein>
    <recommendedName>
        <fullName evidence="1">DNA helicase</fullName>
        <ecNumber evidence="1">3.6.4.12</ecNumber>
    </recommendedName>
</protein>
<feature type="domain" description="MCM C-terminal AAA(+) ATPase" evidence="5">
    <location>
        <begin position="62"/>
        <end position="150"/>
    </location>
</feature>
<dbReference type="GO" id="GO:0003697">
    <property type="term" value="F:single-stranded DNA binding"/>
    <property type="evidence" value="ECO:0007669"/>
    <property type="project" value="TreeGrafter"/>
</dbReference>
<dbReference type="Proteomes" id="UP000054495">
    <property type="component" value="Unassembled WGS sequence"/>
</dbReference>